<evidence type="ECO:0000256" key="2">
    <source>
        <dbReference type="ARBA" id="ARBA00023287"/>
    </source>
</evidence>
<comment type="subcellular location">
    <subcellularLocation>
        <location evidence="1">Cell surface</location>
    </subcellularLocation>
</comment>
<evidence type="ECO:0000313" key="4">
    <source>
        <dbReference type="EMBL" id="MFK9091287.1"/>
    </source>
</evidence>
<dbReference type="RefSeq" id="WP_406579957.1">
    <property type="nucleotide sequence ID" value="NZ_JBJHQH010000004.1"/>
</dbReference>
<dbReference type="EMBL" id="JBJHQH010000004">
    <property type="protein sequence ID" value="MFK9091287.1"/>
    <property type="molecule type" value="Genomic_DNA"/>
</dbReference>
<evidence type="ECO:0000256" key="3">
    <source>
        <dbReference type="SAM" id="Phobius"/>
    </source>
</evidence>
<gene>
    <name evidence="4" type="ORF">ACJEBI_07315</name>
</gene>
<dbReference type="NCBIfam" id="TIGR02532">
    <property type="entry name" value="IV_pilin_GFxxxE"/>
    <property type="match status" value="1"/>
</dbReference>
<sequence>MKENFKSQQGLTLIEVLVSIVLLAIILTSFMGFFTQSALFTNQNEQKLDTMQTAQKIINMIEVDLTKQDLLDNSFIDASGNVLNKPKTLSAADINQLLDDTIATNYNFSAIITNNSSENLIMFKIIVEDPKNKGSKSETYTYIRR</sequence>
<keyword evidence="3" id="KW-1133">Transmembrane helix</keyword>
<reference evidence="4 5" key="1">
    <citation type="submission" date="2024-11" db="EMBL/GenBank/DDBJ databases">
        <authorList>
            <person name="Lucas J.A."/>
        </authorList>
    </citation>
    <scope>NUCLEOTIDE SEQUENCE [LARGE SCALE GENOMIC DNA]</scope>
    <source>
        <strain evidence="4 5">Z 5.4</strain>
    </source>
</reference>
<keyword evidence="3" id="KW-0472">Membrane</keyword>
<name>A0ABW8RF45_9BACI</name>
<dbReference type="Pfam" id="PF07963">
    <property type="entry name" value="N_methyl"/>
    <property type="match status" value="1"/>
</dbReference>
<accession>A0ABW8RF45</accession>
<keyword evidence="2" id="KW-0178">Competence</keyword>
<comment type="caution">
    <text evidence="4">The sequence shown here is derived from an EMBL/GenBank/DDBJ whole genome shotgun (WGS) entry which is preliminary data.</text>
</comment>
<dbReference type="Proteomes" id="UP001623041">
    <property type="component" value="Unassembled WGS sequence"/>
</dbReference>
<evidence type="ECO:0000313" key="5">
    <source>
        <dbReference type="Proteomes" id="UP001623041"/>
    </source>
</evidence>
<proteinExistence type="predicted"/>
<dbReference type="InterPro" id="IPR012902">
    <property type="entry name" value="N_methyl_site"/>
</dbReference>
<keyword evidence="3" id="KW-0812">Transmembrane</keyword>
<feature type="transmembrane region" description="Helical" evidence="3">
    <location>
        <begin position="12"/>
        <end position="34"/>
    </location>
</feature>
<organism evidence="4 5">
    <name type="scientific">Bacillus salipaludis</name>
    <dbReference type="NCBI Taxonomy" id="2547811"/>
    <lineage>
        <taxon>Bacteria</taxon>
        <taxon>Bacillati</taxon>
        <taxon>Bacillota</taxon>
        <taxon>Bacilli</taxon>
        <taxon>Bacillales</taxon>
        <taxon>Bacillaceae</taxon>
        <taxon>Bacillus</taxon>
    </lineage>
</organism>
<keyword evidence="5" id="KW-1185">Reference proteome</keyword>
<evidence type="ECO:0000256" key="1">
    <source>
        <dbReference type="ARBA" id="ARBA00004241"/>
    </source>
</evidence>
<dbReference type="PROSITE" id="PS00409">
    <property type="entry name" value="PROKAR_NTER_METHYL"/>
    <property type="match status" value="1"/>
</dbReference>
<protein>
    <submittedName>
        <fullName evidence="4">Type II secretion system protein J</fullName>
    </submittedName>
</protein>